<reference evidence="3" key="1">
    <citation type="submission" date="2016-10" db="EMBL/GenBank/DDBJ databases">
        <authorList>
            <person name="Varghese N."/>
            <person name="Submissions S."/>
        </authorList>
    </citation>
    <scope>NUCLEOTIDE SEQUENCE [LARGE SCALE GENOMIC DNA]</scope>
    <source>
        <strain evidence="3">DSM 23445</strain>
    </source>
</reference>
<dbReference type="OrthoDB" id="1375121at2"/>
<proteinExistence type="predicted"/>
<evidence type="ECO:0000256" key="1">
    <source>
        <dbReference type="SAM" id="Phobius"/>
    </source>
</evidence>
<keyword evidence="1" id="KW-0472">Membrane</keyword>
<dbReference type="AlphaFoldDB" id="A0A1I6YBP7"/>
<gene>
    <name evidence="2" type="ORF">SAMN04489724_0911</name>
</gene>
<accession>A0A1I6YBP7</accession>
<sequence length="70" mass="7604">MKIFGIILILAGIFMLFSSSFSFTTKEKVIDAGPIQISADKKREVQWPTYAGGIVTAVGVIMLVAAQKKK</sequence>
<dbReference type="EMBL" id="FPBF01000001">
    <property type="protein sequence ID" value="SFT47634.1"/>
    <property type="molecule type" value="Genomic_DNA"/>
</dbReference>
<name>A0A1I6YBP7_9BACT</name>
<keyword evidence="3" id="KW-1185">Reference proteome</keyword>
<dbReference type="Proteomes" id="UP000199673">
    <property type="component" value="Unassembled WGS sequence"/>
</dbReference>
<feature type="transmembrane region" description="Helical" evidence="1">
    <location>
        <begin position="46"/>
        <end position="66"/>
    </location>
</feature>
<dbReference type="RefSeq" id="WP_091691488.1">
    <property type="nucleotide sequence ID" value="NZ_FPBF01000001.1"/>
</dbReference>
<organism evidence="2 3">
    <name type="scientific">Algoriphagus locisalis</name>
    <dbReference type="NCBI Taxonomy" id="305507"/>
    <lineage>
        <taxon>Bacteria</taxon>
        <taxon>Pseudomonadati</taxon>
        <taxon>Bacteroidota</taxon>
        <taxon>Cytophagia</taxon>
        <taxon>Cytophagales</taxon>
        <taxon>Cyclobacteriaceae</taxon>
        <taxon>Algoriphagus</taxon>
    </lineage>
</organism>
<keyword evidence="1" id="KW-1133">Transmembrane helix</keyword>
<evidence type="ECO:0000313" key="3">
    <source>
        <dbReference type="Proteomes" id="UP000199673"/>
    </source>
</evidence>
<protein>
    <submittedName>
        <fullName evidence="2">Uncharacterized protein</fullName>
    </submittedName>
</protein>
<dbReference type="STRING" id="305507.SAMN04489724_0911"/>
<evidence type="ECO:0000313" key="2">
    <source>
        <dbReference type="EMBL" id="SFT47634.1"/>
    </source>
</evidence>
<keyword evidence="1" id="KW-0812">Transmembrane</keyword>